<dbReference type="RefSeq" id="WP_249698362.1">
    <property type="nucleotide sequence ID" value="NZ_JAMFLX010000005.1"/>
</dbReference>
<gene>
    <name evidence="2" type="ORF">M3P05_05310</name>
</gene>
<organism evidence="2 3">
    <name type="scientific">Parendozoicomonas callyspongiae</name>
    <dbReference type="NCBI Taxonomy" id="2942213"/>
    <lineage>
        <taxon>Bacteria</taxon>
        <taxon>Pseudomonadati</taxon>
        <taxon>Pseudomonadota</taxon>
        <taxon>Gammaproteobacteria</taxon>
        <taxon>Oceanospirillales</taxon>
        <taxon>Endozoicomonadaceae</taxon>
        <taxon>Parendozoicomonas</taxon>
    </lineage>
</organism>
<name>A0ABT0PDI1_9GAMM</name>
<keyword evidence="1" id="KW-0175">Coiled coil</keyword>
<protein>
    <submittedName>
        <fullName evidence="2">Uncharacterized protein</fullName>
    </submittedName>
</protein>
<accession>A0ABT0PDI1</accession>
<dbReference type="Proteomes" id="UP001203338">
    <property type="component" value="Unassembled WGS sequence"/>
</dbReference>
<proteinExistence type="predicted"/>
<sequence>MYPLKVSTVNHFIDSKLNSGVTPNAGDVASFDVQGQIIVHTPRLDDDDTAYYCNLAVHKLEHNLRFLTDAADQASQGQAKSIHQREVTEDEVSGGDLLSVENLMMKSFGIRESEVGQLNDRQAELTTAIINGAEYAEVSTLARLFAEEAYAYLEKKNGEMPSSQKLGTFLKSVQDAVFQDCGDPTAATDLSKAVIASQQLALTNLTQDYDDLQKALALSKAEHQQFTKSLPSSAYSQDEELCLGSLTPSLTRQMQQSEIQTNSASPTVKTSRGKQLLREIKAAEDWKYENSDSEATEEFLKSMDQLFGDCQMYMTSLSSPYQQGQKIPDEVAKECDALSSQLVQLRNHWGQELLPNTTCNSFVREKASLNYQDKQYEVHCAQFFEPTPFYPGRDSVGEFMKLHRFSVYIQESIVCRYFLERSNAIEPYHVLCKYSGHERCQVMPFGEKEPSFWDVRQAMINDMSRNGPKKIK</sequence>
<feature type="coiled-coil region" evidence="1">
    <location>
        <begin position="195"/>
        <end position="222"/>
    </location>
</feature>
<evidence type="ECO:0000313" key="3">
    <source>
        <dbReference type="Proteomes" id="UP001203338"/>
    </source>
</evidence>
<evidence type="ECO:0000256" key="1">
    <source>
        <dbReference type="SAM" id="Coils"/>
    </source>
</evidence>
<dbReference type="EMBL" id="JAMFLX010000005">
    <property type="protein sequence ID" value="MCL6269363.1"/>
    <property type="molecule type" value="Genomic_DNA"/>
</dbReference>
<evidence type="ECO:0000313" key="2">
    <source>
        <dbReference type="EMBL" id="MCL6269363.1"/>
    </source>
</evidence>
<reference evidence="2 3" key="1">
    <citation type="submission" date="2022-05" db="EMBL/GenBank/DDBJ databases">
        <authorList>
            <person name="Park J.-S."/>
        </authorList>
    </citation>
    <scope>NUCLEOTIDE SEQUENCE [LARGE SCALE GENOMIC DNA]</scope>
    <source>
        <strain evidence="2 3">2012CJ34-2</strain>
    </source>
</reference>
<keyword evidence="3" id="KW-1185">Reference proteome</keyword>
<comment type="caution">
    <text evidence="2">The sequence shown here is derived from an EMBL/GenBank/DDBJ whole genome shotgun (WGS) entry which is preliminary data.</text>
</comment>